<dbReference type="AlphaFoldDB" id="A0A396SS28"/>
<evidence type="ECO:0000313" key="2">
    <source>
        <dbReference type="Proteomes" id="UP000265862"/>
    </source>
</evidence>
<evidence type="ECO:0000313" key="1">
    <source>
        <dbReference type="EMBL" id="RHW54436.1"/>
    </source>
</evidence>
<proteinExistence type="predicted"/>
<organism evidence="1 2">
    <name type="scientific">Lactobacillus bombicola</name>
    <dbReference type="NCBI Taxonomy" id="1505723"/>
    <lineage>
        <taxon>Bacteria</taxon>
        <taxon>Bacillati</taxon>
        <taxon>Bacillota</taxon>
        <taxon>Bacilli</taxon>
        <taxon>Lactobacillales</taxon>
        <taxon>Lactobacillaceae</taxon>
        <taxon>Lactobacillus</taxon>
    </lineage>
</organism>
<dbReference type="RefSeq" id="WP_118898018.1">
    <property type="nucleotide sequence ID" value="NZ_QOCV01000006.1"/>
</dbReference>
<comment type="caution">
    <text evidence="1">The sequence shown here is derived from an EMBL/GenBank/DDBJ whole genome shotgun (WGS) entry which is preliminary data.</text>
</comment>
<accession>A0A396SS28</accession>
<name>A0A396SS28_9LACO</name>
<gene>
    <name evidence="1" type="ORF">DS835_05145</name>
</gene>
<dbReference type="Proteomes" id="UP000265862">
    <property type="component" value="Unassembled WGS sequence"/>
</dbReference>
<reference evidence="1 2" key="1">
    <citation type="submission" date="2018-07" db="EMBL/GenBank/DDBJ databases">
        <title>Genome sequences of six Lactobacillus spp. isolated from bumble bee guts.</title>
        <authorList>
            <person name="Motta E.V.S."/>
            <person name="Moran N.A."/>
        </authorList>
    </citation>
    <scope>NUCLEOTIDE SEQUENCE [LARGE SCALE GENOMIC DNA]</scope>
    <source>
        <strain evidence="1 2">OCC3</strain>
    </source>
</reference>
<dbReference type="EMBL" id="QOCV01000006">
    <property type="protein sequence ID" value="RHW54436.1"/>
    <property type="molecule type" value="Genomic_DNA"/>
</dbReference>
<sequence length="89" mass="10306">MNRNTIKQAIIIFRALKHNQFEDYQKAIQSLAKDDDLTFEEQSFQVMSAIYKVGFKHIENMNNKNAICNVPLSKVDKLTAVFANNLKEQ</sequence>
<protein>
    <submittedName>
        <fullName evidence="1">Uncharacterized protein</fullName>
    </submittedName>
</protein>